<dbReference type="GO" id="GO:0005737">
    <property type="term" value="C:cytoplasm"/>
    <property type="evidence" value="ECO:0007669"/>
    <property type="project" value="UniProtKB-SubCell"/>
</dbReference>
<dbReference type="Proteomes" id="UP000309061">
    <property type="component" value="Chromosome"/>
</dbReference>
<dbReference type="InterPro" id="IPR038078">
    <property type="entry name" value="PhoU-like_sf"/>
</dbReference>
<reference evidence="11 12" key="1">
    <citation type="submission" date="2019-11" db="EMBL/GenBank/DDBJ databases">
        <title>The genome sequence of Methylocystis heyeri.</title>
        <authorList>
            <person name="Oshkin I.Y."/>
            <person name="Miroshnikov K."/>
            <person name="Dedysh S.N."/>
        </authorList>
    </citation>
    <scope>NUCLEOTIDE SEQUENCE [LARGE SCALE GENOMIC DNA]</scope>
    <source>
        <strain evidence="11 12">H2</strain>
    </source>
</reference>
<evidence type="ECO:0000256" key="6">
    <source>
        <dbReference type="ARBA" id="ARBA00022592"/>
    </source>
</evidence>
<evidence type="ECO:0000256" key="2">
    <source>
        <dbReference type="ARBA" id="ARBA00008107"/>
    </source>
</evidence>
<dbReference type="InterPro" id="IPR028366">
    <property type="entry name" value="PhoU"/>
</dbReference>
<feature type="region of interest" description="Disordered" evidence="9">
    <location>
        <begin position="216"/>
        <end position="240"/>
    </location>
</feature>
<dbReference type="Gene3D" id="1.20.58.220">
    <property type="entry name" value="Phosphate transport system protein phou homolog 2, domain 2"/>
    <property type="match status" value="1"/>
</dbReference>
<protein>
    <recommendedName>
        <fullName evidence="8">Phosphate-specific transport system accessory protein PhoU</fullName>
    </recommendedName>
</protein>
<dbReference type="PIRSF" id="PIRSF003107">
    <property type="entry name" value="PhoU"/>
    <property type="match status" value="1"/>
</dbReference>
<sequence length="240" mass="26430">MSDHIVKSYDRDLETLGRRIAEMGGIAEKMLAEAMDALAAFDVTLAQRVVVADARLDALQRDIEESAILTIARRQPLAIDLRECIAAIRISGDLERVGDLAKNIAKRTVKIAGEARLPRAIIGLKSMHDVAALQLKDALDAYAQRDVERARSVWINDAELDALEDSVFRDLLTFMMEDPRNISFCTHLLFCSKNLERIGDHTTNIAETVIYLVTGEPMPTDRPKTRSPDGGGAIPPAAPL</sequence>
<proteinExistence type="inferred from homology"/>
<evidence type="ECO:0000313" key="11">
    <source>
        <dbReference type="EMBL" id="QGM47038.1"/>
    </source>
</evidence>
<evidence type="ECO:0000256" key="3">
    <source>
        <dbReference type="ARBA" id="ARBA00011738"/>
    </source>
</evidence>
<keyword evidence="12" id="KW-1185">Reference proteome</keyword>
<dbReference type="PANTHER" id="PTHR42930">
    <property type="entry name" value="PHOSPHATE-SPECIFIC TRANSPORT SYSTEM ACCESSORY PROTEIN PHOU"/>
    <property type="match status" value="1"/>
</dbReference>
<comment type="subunit">
    <text evidence="3 8">Homodimer.</text>
</comment>
<feature type="domain" description="PhoU" evidence="10">
    <location>
        <begin position="20"/>
        <end position="108"/>
    </location>
</feature>
<dbReference type="GO" id="GO:0006817">
    <property type="term" value="P:phosphate ion transport"/>
    <property type="evidence" value="ECO:0007669"/>
    <property type="project" value="UniProtKB-KW"/>
</dbReference>
<keyword evidence="5 8" id="KW-0963">Cytoplasm</keyword>
<name>A0A6B8KK82_9HYPH</name>
<dbReference type="AlphaFoldDB" id="A0A6B8KK82"/>
<keyword evidence="4 8" id="KW-0813">Transport</keyword>
<evidence type="ECO:0000259" key="10">
    <source>
        <dbReference type="Pfam" id="PF01895"/>
    </source>
</evidence>
<evidence type="ECO:0000313" key="12">
    <source>
        <dbReference type="Proteomes" id="UP000309061"/>
    </source>
</evidence>
<dbReference type="RefSeq" id="WP_136498010.1">
    <property type="nucleotide sequence ID" value="NZ_CP046052.1"/>
</dbReference>
<keyword evidence="6 8" id="KW-0592">Phosphate transport</keyword>
<dbReference type="GO" id="GO:0045936">
    <property type="term" value="P:negative regulation of phosphate metabolic process"/>
    <property type="evidence" value="ECO:0007669"/>
    <property type="project" value="InterPro"/>
</dbReference>
<accession>A0A6B8KK82</accession>
<comment type="subcellular location">
    <subcellularLocation>
        <location evidence="1 8">Cytoplasm</location>
    </subcellularLocation>
</comment>
<dbReference type="SUPFAM" id="SSF109755">
    <property type="entry name" value="PhoU-like"/>
    <property type="match status" value="1"/>
</dbReference>
<evidence type="ECO:0000256" key="5">
    <source>
        <dbReference type="ARBA" id="ARBA00022490"/>
    </source>
</evidence>
<evidence type="ECO:0000256" key="9">
    <source>
        <dbReference type="SAM" id="MobiDB-lite"/>
    </source>
</evidence>
<comment type="function">
    <text evidence="7 8">Plays a role in the regulation of phosphate uptake.</text>
</comment>
<dbReference type="InterPro" id="IPR026022">
    <property type="entry name" value="PhoU_dom"/>
</dbReference>
<gene>
    <name evidence="11" type="primary">phoU</name>
    <name evidence="11" type="ORF">H2LOC_015820</name>
</gene>
<evidence type="ECO:0000256" key="8">
    <source>
        <dbReference type="PIRNR" id="PIRNR003107"/>
    </source>
</evidence>
<evidence type="ECO:0000256" key="4">
    <source>
        <dbReference type="ARBA" id="ARBA00022448"/>
    </source>
</evidence>
<dbReference type="Pfam" id="PF01895">
    <property type="entry name" value="PhoU"/>
    <property type="match status" value="2"/>
</dbReference>
<dbReference type="EMBL" id="CP046052">
    <property type="protein sequence ID" value="QGM47038.1"/>
    <property type="molecule type" value="Genomic_DNA"/>
</dbReference>
<dbReference type="KEGG" id="mhey:H2LOC_015820"/>
<dbReference type="FunFam" id="1.20.58.220:FF:000004">
    <property type="entry name" value="Phosphate-specific transport system accessory protein PhoU"/>
    <property type="match status" value="1"/>
</dbReference>
<dbReference type="NCBIfam" id="TIGR02135">
    <property type="entry name" value="phoU_full"/>
    <property type="match status" value="1"/>
</dbReference>
<comment type="similarity">
    <text evidence="2 8">Belongs to the PhoU family.</text>
</comment>
<dbReference type="OrthoDB" id="9814256at2"/>
<dbReference type="GO" id="GO:0030643">
    <property type="term" value="P:intracellular phosphate ion homeostasis"/>
    <property type="evidence" value="ECO:0007669"/>
    <property type="project" value="InterPro"/>
</dbReference>
<feature type="domain" description="PhoU" evidence="10">
    <location>
        <begin position="124"/>
        <end position="209"/>
    </location>
</feature>
<evidence type="ECO:0000256" key="1">
    <source>
        <dbReference type="ARBA" id="ARBA00004496"/>
    </source>
</evidence>
<organism evidence="11 12">
    <name type="scientific">Methylocystis heyeri</name>
    <dbReference type="NCBI Taxonomy" id="391905"/>
    <lineage>
        <taxon>Bacteria</taxon>
        <taxon>Pseudomonadati</taxon>
        <taxon>Pseudomonadota</taxon>
        <taxon>Alphaproteobacteria</taxon>
        <taxon>Hyphomicrobiales</taxon>
        <taxon>Methylocystaceae</taxon>
        <taxon>Methylocystis</taxon>
    </lineage>
</organism>
<dbReference type="PANTHER" id="PTHR42930:SF3">
    <property type="entry name" value="PHOSPHATE-SPECIFIC TRANSPORT SYSTEM ACCESSORY PROTEIN PHOU"/>
    <property type="match status" value="1"/>
</dbReference>
<evidence type="ECO:0000256" key="7">
    <source>
        <dbReference type="ARBA" id="ARBA00056181"/>
    </source>
</evidence>